<gene>
    <name evidence="2" type="ORF">NDU88_005485</name>
</gene>
<accession>A0AAV7UIY6</accession>
<organism evidence="2 3">
    <name type="scientific">Pleurodeles waltl</name>
    <name type="common">Iberian ribbed newt</name>
    <dbReference type="NCBI Taxonomy" id="8319"/>
    <lineage>
        <taxon>Eukaryota</taxon>
        <taxon>Metazoa</taxon>
        <taxon>Chordata</taxon>
        <taxon>Craniata</taxon>
        <taxon>Vertebrata</taxon>
        <taxon>Euteleostomi</taxon>
        <taxon>Amphibia</taxon>
        <taxon>Batrachia</taxon>
        <taxon>Caudata</taxon>
        <taxon>Salamandroidea</taxon>
        <taxon>Salamandridae</taxon>
        <taxon>Pleurodelinae</taxon>
        <taxon>Pleurodeles</taxon>
    </lineage>
</organism>
<evidence type="ECO:0000313" key="3">
    <source>
        <dbReference type="Proteomes" id="UP001066276"/>
    </source>
</evidence>
<protein>
    <submittedName>
        <fullName evidence="2">Uncharacterized protein</fullName>
    </submittedName>
</protein>
<feature type="region of interest" description="Disordered" evidence="1">
    <location>
        <begin position="122"/>
        <end position="158"/>
    </location>
</feature>
<dbReference type="EMBL" id="JANPWB010000005">
    <property type="protein sequence ID" value="KAJ1188728.1"/>
    <property type="molecule type" value="Genomic_DNA"/>
</dbReference>
<feature type="compositionally biased region" description="Polar residues" evidence="1">
    <location>
        <begin position="31"/>
        <end position="43"/>
    </location>
</feature>
<name>A0AAV7UIY6_PLEWA</name>
<sequence>MLTAPALLQRCSGPTVDQVLSLSRCRWSPGQSNAALHSQSPSHPSVRGINTGVPKARPLNRGPAGPGPYQGSSTSSLPQLLLLAGARSTPAPHLQVCATPWAPPPLSVRACWSQDALSIHPLSPGRCRPSPQLSTGKAPHSPSSAPPGPQGTSHSTPRSLVRFTRDAAPATGTPYLQLPQAQALSVCGLYPCRPMPSRPPLAPTSCALSLSAGLSTPPEVWGLQLPHRRLPGFLGLPLLPPAAGLGIPPLPAVPQQSPLAPPAHRSAPGPSLKGFKRP</sequence>
<keyword evidence="3" id="KW-1185">Reference proteome</keyword>
<feature type="region of interest" description="Disordered" evidence="1">
    <location>
        <begin position="31"/>
        <end position="75"/>
    </location>
</feature>
<comment type="caution">
    <text evidence="2">The sequence shown here is derived from an EMBL/GenBank/DDBJ whole genome shotgun (WGS) entry which is preliminary data.</text>
</comment>
<evidence type="ECO:0000313" key="2">
    <source>
        <dbReference type="EMBL" id="KAJ1188728.1"/>
    </source>
</evidence>
<dbReference type="AlphaFoldDB" id="A0AAV7UIY6"/>
<reference evidence="2" key="1">
    <citation type="journal article" date="2022" name="bioRxiv">
        <title>Sequencing and chromosome-scale assembly of the giantPleurodeles waltlgenome.</title>
        <authorList>
            <person name="Brown T."/>
            <person name="Elewa A."/>
            <person name="Iarovenko S."/>
            <person name="Subramanian E."/>
            <person name="Araus A.J."/>
            <person name="Petzold A."/>
            <person name="Susuki M."/>
            <person name="Suzuki K.-i.T."/>
            <person name="Hayashi T."/>
            <person name="Toyoda A."/>
            <person name="Oliveira C."/>
            <person name="Osipova E."/>
            <person name="Leigh N.D."/>
            <person name="Simon A."/>
            <person name="Yun M.H."/>
        </authorList>
    </citation>
    <scope>NUCLEOTIDE SEQUENCE</scope>
    <source>
        <strain evidence="2">20211129_DDA</strain>
        <tissue evidence="2">Liver</tissue>
    </source>
</reference>
<dbReference type="Proteomes" id="UP001066276">
    <property type="component" value="Chromosome 3_1"/>
</dbReference>
<evidence type="ECO:0000256" key="1">
    <source>
        <dbReference type="SAM" id="MobiDB-lite"/>
    </source>
</evidence>
<proteinExistence type="predicted"/>
<feature type="region of interest" description="Disordered" evidence="1">
    <location>
        <begin position="249"/>
        <end position="278"/>
    </location>
</feature>